<organism evidence="2 3">
    <name type="scientific">Chitinophaga silvisoli</name>
    <dbReference type="NCBI Taxonomy" id="2291814"/>
    <lineage>
        <taxon>Bacteria</taxon>
        <taxon>Pseudomonadati</taxon>
        <taxon>Bacteroidota</taxon>
        <taxon>Chitinophagia</taxon>
        <taxon>Chitinophagales</taxon>
        <taxon>Chitinophagaceae</taxon>
        <taxon>Chitinophaga</taxon>
    </lineage>
</organism>
<keyword evidence="3" id="KW-1185">Reference proteome</keyword>
<dbReference type="RefSeq" id="WP_116857239.1">
    <property type="nucleotide sequence ID" value="NZ_QTJV01000016.1"/>
</dbReference>
<evidence type="ECO:0000313" key="3">
    <source>
        <dbReference type="Proteomes" id="UP000261174"/>
    </source>
</evidence>
<feature type="signal peptide" evidence="1">
    <location>
        <begin position="1"/>
        <end position="20"/>
    </location>
</feature>
<dbReference type="AlphaFoldDB" id="A0A3E1NTE3"/>
<accession>A0A3E1NTE3</accession>
<name>A0A3E1NTE3_9BACT</name>
<dbReference type="PROSITE" id="PS51257">
    <property type="entry name" value="PROKAR_LIPOPROTEIN"/>
    <property type="match status" value="1"/>
</dbReference>
<protein>
    <submittedName>
        <fullName evidence="2">Uncharacterized protein</fullName>
    </submittedName>
</protein>
<dbReference type="Proteomes" id="UP000261174">
    <property type="component" value="Unassembled WGS sequence"/>
</dbReference>
<feature type="chain" id="PRO_5017688058" evidence="1">
    <location>
        <begin position="21"/>
        <end position="215"/>
    </location>
</feature>
<gene>
    <name evidence="2" type="ORF">DXN04_30675</name>
</gene>
<proteinExistence type="predicted"/>
<sequence length="215" mass="23592">MRIRFISCLFGSFIFFIACTGNTQNSGKNAGDSMMVDTTNAGSKHNSSNTDVAMSTTSQSGTYDKTYTEKNLHPAVYPINDTSEVLFFEDSIQGNFCSLYIKSVIDVVDSTRKTGNFSSLFKNENDQAILVVNGSKVRLTSKITDGDLMLPTSMGTFNRSGRTFLLIKMNLVSSMGGDYWYNLLLELDSTAHVISQKGIETTGEIAFSQVIQGIK</sequence>
<evidence type="ECO:0000313" key="2">
    <source>
        <dbReference type="EMBL" id="RFM31205.1"/>
    </source>
</evidence>
<comment type="caution">
    <text evidence="2">The sequence shown here is derived from an EMBL/GenBank/DDBJ whole genome shotgun (WGS) entry which is preliminary data.</text>
</comment>
<dbReference type="OrthoDB" id="667554at2"/>
<evidence type="ECO:0000256" key="1">
    <source>
        <dbReference type="SAM" id="SignalP"/>
    </source>
</evidence>
<keyword evidence="1" id="KW-0732">Signal</keyword>
<dbReference type="EMBL" id="QTJV01000016">
    <property type="protein sequence ID" value="RFM31205.1"/>
    <property type="molecule type" value="Genomic_DNA"/>
</dbReference>
<reference evidence="2 3" key="1">
    <citation type="submission" date="2018-08" db="EMBL/GenBank/DDBJ databases">
        <title>Chitinophaga sp. K20C18050901, a novel bacterium isolated from forest soil.</title>
        <authorList>
            <person name="Wang C."/>
        </authorList>
    </citation>
    <scope>NUCLEOTIDE SEQUENCE [LARGE SCALE GENOMIC DNA]</scope>
    <source>
        <strain evidence="2 3">K20C18050901</strain>
    </source>
</reference>